<sequence>MLGSESNKGLPPFAKNIISTSTLAPFKSSLAKNPRYFSLARSPEVVQEKKILKDENWKLKQMLHTLNEENLKLKQKLSQKSEANRQFLNEGIQILNQNRYIEVLQESLKSLRTELGKKKQENIDLRKKLYKYKDDKVFEDQKLSSSRNNVDSTEKFDLERSTDKEQQAILELNKAIACLKTEIKTLQEENQTLEESRERNKETVQKLEGLLHRGRNLSVTTFHTLSVIGDSPQMPDSAGILGRTENISKIDAERLLKRENLKNDQANMLRFLRNFYAQIEKSHLRLFNIIDYLRFSDKDMSIELFCEVIKHYKLKLPVNEIEESYLTMNKDKFLDKDAFIKTLVHYQDELDSSKSSDISSGSSISGEIPTRKRVFNSVNTIFDNISLGIKDHGLSKELITTTCIQKLPSEVTLPILTKFFYDFATFITDPSDKTCVAVNLLEGFEMKLKEEIIEKMVQSFFKYETISSLDSKATERIMGKIKEKEEGILKRFREFDSIESNSLSWECIIEVLLDFEVLENEDIEGFKVYCYYLGHSLKNIPFNKLCVGGEETNTKPTMKVFARKRTSLKN</sequence>
<feature type="coiled-coil region" evidence="1">
    <location>
        <begin position="49"/>
        <end position="128"/>
    </location>
</feature>
<keyword evidence="3" id="KW-1185">Reference proteome</keyword>
<feature type="coiled-coil region" evidence="1">
    <location>
        <begin position="169"/>
        <end position="213"/>
    </location>
</feature>
<name>A0A1R2CU05_9CILI</name>
<gene>
    <name evidence="2" type="ORF">SteCoe_4732</name>
</gene>
<evidence type="ECO:0000313" key="2">
    <source>
        <dbReference type="EMBL" id="OMJ92494.1"/>
    </source>
</evidence>
<dbReference type="AlphaFoldDB" id="A0A1R2CU05"/>
<proteinExistence type="predicted"/>
<evidence type="ECO:0000256" key="1">
    <source>
        <dbReference type="SAM" id="Coils"/>
    </source>
</evidence>
<dbReference type="EMBL" id="MPUH01000060">
    <property type="protein sequence ID" value="OMJ92494.1"/>
    <property type="molecule type" value="Genomic_DNA"/>
</dbReference>
<accession>A0A1R2CU05</accession>
<keyword evidence="1" id="KW-0175">Coiled coil</keyword>
<reference evidence="2 3" key="1">
    <citation type="submission" date="2016-11" db="EMBL/GenBank/DDBJ databases">
        <title>The macronuclear genome of Stentor coeruleus: a giant cell with tiny introns.</title>
        <authorList>
            <person name="Slabodnick M."/>
            <person name="Ruby J.G."/>
            <person name="Reiff S.B."/>
            <person name="Swart E.C."/>
            <person name="Gosai S."/>
            <person name="Prabakaran S."/>
            <person name="Witkowska E."/>
            <person name="Larue G.E."/>
            <person name="Fisher S."/>
            <person name="Freeman R.M."/>
            <person name="Gunawardena J."/>
            <person name="Chu W."/>
            <person name="Stover N.A."/>
            <person name="Gregory B.D."/>
            <person name="Nowacki M."/>
            <person name="Derisi J."/>
            <person name="Roy S.W."/>
            <person name="Marshall W.F."/>
            <person name="Sood P."/>
        </authorList>
    </citation>
    <scope>NUCLEOTIDE SEQUENCE [LARGE SCALE GENOMIC DNA]</scope>
    <source>
        <strain evidence="2">WM001</strain>
    </source>
</reference>
<evidence type="ECO:0000313" key="3">
    <source>
        <dbReference type="Proteomes" id="UP000187209"/>
    </source>
</evidence>
<comment type="caution">
    <text evidence="2">The sequence shown here is derived from an EMBL/GenBank/DDBJ whole genome shotgun (WGS) entry which is preliminary data.</text>
</comment>
<protein>
    <submittedName>
        <fullName evidence="2">Uncharacterized protein</fullName>
    </submittedName>
</protein>
<organism evidence="2 3">
    <name type="scientific">Stentor coeruleus</name>
    <dbReference type="NCBI Taxonomy" id="5963"/>
    <lineage>
        <taxon>Eukaryota</taxon>
        <taxon>Sar</taxon>
        <taxon>Alveolata</taxon>
        <taxon>Ciliophora</taxon>
        <taxon>Postciliodesmatophora</taxon>
        <taxon>Heterotrichea</taxon>
        <taxon>Heterotrichida</taxon>
        <taxon>Stentoridae</taxon>
        <taxon>Stentor</taxon>
    </lineage>
</organism>
<dbReference type="Proteomes" id="UP000187209">
    <property type="component" value="Unassembled WGS sequence"/>
</dbReference>